<dbReference type="RefSeq" id="XP_038990351.1">
    <property type="nucleotide sequence ID" value="XM_039134423.1"/>
</dbReference>
<gene>
    <name evidence="4" type="primary">LOC120113307</name>
</gene>
<keyword evidence="2" id="KW-0732">Signal</keyword>
<reference evidence="4" key="2">
    <citation type="submission" date="2025-08" db="UniProtKB">
        <authorList>
            <consortium name="RefSeq"/>
        </authorList>
    </citation>
    <scope>IDENTIFICATION</scope>
    <source>
        <tissue evidence="4">Young leaves</tissue>
    </source>
</reference>
<evidence type="ECO:0000256" key="2">
    <source>
        <dbReference type="SAM" id="SignalP"/>
    </source>
</evidence>
<dbReference type="OrthoDB" id="774490at2759"/>
<dbReference type="InterPro" id="IPR038974">
    <property type="entry name" value="CIF1/2"/>
</dbReference>
<accession>A0A8B9AU72</accession>
<organism evidence="3 4">
    <name type="scientific">Phoenix dactylifera</name>
    <name type="common">Date palm</name>
    <dbReference type="NCBI Taxonomy" id="42345"/>
    <lineage>
        <taxon>Eukaryota</taxon>
        <taxon>Viridiplantae</taxon>
        <taxon>Streptophyta</taxon>
        <taxon>Embryophyta</taxon>
        <taxon>Tracheophyta</taxon>
        <taxon>Spermatophyta</taxon>
        <taxon>Magnoliopsida</taxon>
        <taxon>Liliopsida</taxon>
        <taxon>Arecaceae</taxon>
        <taxon>Coryphoideae</taxon>
        <taxon>Phoeniceae</taxon>
        <taxon>Phoenix</taxon>
    </lineage>
</organism>
<proteinExistence type="predicted"/>
<dbReference type="AlphaFoldDB" id="A0A8B9AU72"/>
<dbReference type="GeneID" id="120113307"/>
<keyword evidence="3" id="KW-1185">Reference proteome</keyword>
<dbReference type="Proteomes" id="UP000228380">
    <property type="component" value="Chromosome 15"/>
</dbReference>
<evidence type="ECO:0000313" key="3">
    <source>
        <dbReference type="Proteomes" id="UP000228380"/>
    </source>
</evidence>
<name>A0A8B9AU72_PHODC</name>
<dbReference type="PANTHER" id="PTHR35290">
    <property type="entry name" value="PROTEIN CASPARIAN STRIP INTEGRITY FACTOR 1-RELATED"/>
    <property type="match status" value="1"/>
</dbReference>
<evidence type="ECO:0000313" key="4">
    <source>
        <dbReference type="RefSeq" id="XP_038990351.1"/>
    </source>
</evidence>
<sequence>MGTKGFTLLFILILASLISVSSAGGQRRFFNKHAVHMGSMMKESAKKVGHHEQAFAAHSRVLKANTNDYGSYDPSPSLSKPPFKLIPN</sequence>
<reference evidence="3" key="1">
    <citation type="journal article" date="2019" name="Nat. Commun.">
        <title>Genome-wide association mapping of date palm fruit traits.</title>
        <authorList>
            <person name="Hazzouri K.M."/>
            <person name="Gros-Balthazard M."/>
            <person name="Flowers J.M."/>
            <person name="Copetti D."/>
            <person name="Lemansour A."/>
            <person name="Lebrun M."/>
            <person name="Masmoudi K."/>
            <person name="Ferrand S."/>
            <person name="Dhar M.I."/>
            <person name="Fresquez Z.A."/>
            <person name="Rosas U."/>
            <person name="Zhang J."/>
            <person name="Talag J."/>
            <person name="Lee S."/>
            <person name="Kudrna D."/>
            <person name="Powell R.F."/>
            <person name="Leitch I.J."/>
            <person name="Krueger R.R."/>
            <person name="Wing R.A."/>
            <person name="Amiri K.M.A."/>
            <person name="Purugganan M.D."/>
        </authorList>
    </citation>
    <scope>NUCLEOTIDE SEQUENCE [LARGE SCALE GENOMIC DNA]</scope>
    <source>
        <strain evidence="3">cv. Khalas</strain>
    </source>
</reference>
<feature type="chain" id="PRO_5034103119" evidence="2">
    <location>
        <begin position="24"/>
        <end position="88"/>
    </location>
</feature>
<feature type="compositionally biased region" description="Low complexity" evidence="1">
    <location>
        <begin position="74"/>
        <end position="88"/>
    </location>
</feature>
<feature type="region of interest" description="Disordered" evidence="1">
    <location>
        <begin position="67"/>
        <end position="88"/>
    </location>
</feature>
<protein>
    <submittedName>
        <fullName evidence="4">Protein CASPARIAN STRIP INTEGRITY FACTOR 1-like</fullName>
    </submittedName>
</protein>
<feature type="signal peptide" evidence="2">
    <location>
        <begin position="1"/>
        <end position="23"/>
    </location>
</feature>
<dbReference type="PANTHER" id="PTHR35290:SF2">
    <property type="entry name" value="PROTEIN CASPARIAN STRIP INTEGRITY FACTOR 1"/>
    <property type="match status" value="1"/>
</dbReference>
<dbReference type="KEGG" id="pda:120113307"/>
<evidence type="ECO:0000256" key="1">
    <source>
        <dbReference type="SAM" id="MobiDB-lite"/>
    </source>
</evidence>